<proteinExistence type="inferred from homology"/>
<dbReference type="AlphaFoldDB" id="A0A5N3XG11"/>
<evidence type="ECO:0000256" key="6">
    <source>
        <dbReference type="ARBA" id="ARBA00041116"/>
    </source>
</evidence>
<comment type="subunit">
    <text evidence="5">Heterodimer with RPLP2 at the lateral ribosomal stalk of the large ribosomal subunit.</text>
</comment>
<comment type="similarity">
    <text evidence="2">Belongs to the eukaryotic ribosomal protein P1/P2 family.</text>
</comment>
<sequence>MASVSELPCTYSALILPSEVMVTEDKISALVKAAGVNVDSFWPGMFVKALASVSIGSFTCHVGAGGPVPTAGAAPPEGPAPSTTAAQSEEKKVETKKKESEDSDDDMRFALFD</sequence>
<feature type="compositionally biased region" description="Basic and acidic residues" evidence="8">
    <location>
        <begin position="88"/>
        <end position="100"/>
    </location>
</feature>
<dbReference type="GO" id="GO:0006414">
    <property type="term" value="P:translational elongation"/>
    <property type="evidence" value="ECO:0007669"/>
    <property type="project" value="InterPro"/>
</dbReference>
<dbReference type="InterPro" id="IPR027534">
    <property type="entry name" value="Ribosomal_P1/P2"/>
</dbReference>
<dbReference type="InterPro" id="IPR038716">
    <property type="entry name" value="P1/P2_N_sf"/>
</dbReference>
<evidence type="ECO:0000256" key="8">
    <source>
        <dbReference type="SAM" id="MobiDB-lite"/>
    </source>
</evidence>
<evidence type="ECO:0000256" key="3">
    <source>
        <dbReference type="ARBA" id="ARBA00022980"/>
    </source>
</evidence>
<feature type="compositionally biased region" description="Low complexity" evidence="8">
    <location>
        <begin position="67"/>
        <end position="86"/>
    </location>
</feature>
<dbReference type="GO" id="GO:0022625">
    <property type="term" value="C:cytosolic large ribosomal subunit"/>
    <property type="evidence" value="ECO:0007669"/>
    <property type="project" value="TreeGrafter"/>
</dbReference>
<gene>
    <name evidence="9" type="ORF">FD755_016374</name>
</gene>
<evidence type="ECO:0000256" key="2">
    <source>
        <dbReference type="ARBA" id="ARBA00005436"/>
    </source>
</evidence>
<dbReference type="FunFam" id="1.10.10.1410:FF:000001">
    <property type="entry name" value="60S acidic ribosomal protein P1"/>
    <property type="match status" value="1"/>
</dbReference>
<dbReference type="GO" id="GO:0043021">
    <property type="term" value="F:ribonucleoprotein complex binding"/>
    <property type="evidence" value="ECO:0007669"/>
    <property type="project" value="TreeGrafter"/>
</dbReference>
<evidence type="ECO:0000313" key="10">
    <source>
        <dbReference type="Proteomes" id="UP000326062"/>
    </source>
</evidence>
<keyword evidence="10" id="KW-1185">Reference proteome</keyword>
<evidence type="ECO:0000256" key="7">
    <source>
        <dbReference type="ARBA" id="ARBA00042918"/>
    </source>
</evidence>
<keyword evidence="4" id="KW-0687">Ribonucleoprotein</keyword>
<dbReference type="GO" id="GO:0002181">
    <property type="term" value="P:cytoplasmic translation"/>
    <property type="evidence" value="ECO:0007669"/>
    <property type="project" value="TreeGrafter"/>
</dbReference>
<keyword evidence="3" id="KW-0689">Ribosomal protein</keyword>
<dbReference type="GO" id="GO:0030295">
    <property type="term" value="F:protein kinase activator activity"/>
    <property type="evidence" value="ECO:0007669"/>
    <property type="project" value="TreeGrafter"/>
</dbReference>
<organism evidence="9 10">
    <name type="scientific">Muntiacus reevesi</name>
    <name type="common">Reeves' muntjac</name>
    <name type="synonym">Cervus reevesi</name>
    <dbReference type="NCBI Taxonomy" id="9886"/>
    <lineage>
        <taxon>Eukaryota</taxon>
        <taxon>Metazoa</taxon>
        <taxon>Chordata</taxon>
        <taxon>Craniata</taxon>
        <taxon>Vertebrata</taxon>
        <taxon>Euteleostomi</taxon>
        <taxon>Mammalia</taxon>
        <taxon>Eutheria</taxon>
        <taxon>Laurasiatheria</taxon>
        <taxon>Artiodactyla</taxon>
        <taxon>Ruminantia</taxon>
        <taxon>Pecora</taxon>
        <taxon>Cervidae</taxon>
        <taxon>Muntiacinae</taxon>
        <taxon>Muntiacus</taxon>
    </lineage>
</organism>
<dbReference type="Pfam" id="PF00428">
    <property type="entry name" value="Ribosomal_60s"/>
    <property type="match status" value="1"/>
</dbReference>
<dbReference type="GO" id="GO:0003735">
    <property type="term" value="F:structural constituent of ribosome"/>
    <property type="evidence" value="ECO:0007669"/>
    <property type="project" value="InterPro"/>
</dbReference>
<evidence type="ECO:0000256" key="1">
    <source>
        <dbReference type="ARBA" id="ARBA00003362"/>
    </source>
</evidence>
<name>A0A5N3XG11_MUNRE</name>
<dbReference type="PANTHER" id="PTHR45696">
    <property type="entry name" value="60S ACIDIC RIBOSOMAL PROTEIN P1"/>
    <property type="match status" value="1"/>
</dbReference>
<evidence type="ECO:0000313" key="9">
    <source>
        <dbReference type="EMBL" id="KAB0372582.1"/>
    </source>
</evidence>
<comment type="caution">
    <text evidence="9">The sequence shown here is derived from an EMBL/GenBank/DDBJ whole genome shotgun (WGS) entry which is preliminary data.</text>
</comment>
<accession>A0A5N3XG11</accession>
<dbReference type="HAMAP" id="MF_01478">
    <property type="entry name" value="Ribosomal_L12_arch"/>
    <property type="match status" value="1"/>
</dbReference>
<comment type="function">
    <text evidence="1">Plays an important role in the elongation step of protein synthesis.</text>
</comment>
<feature type="region of interest" description="Disordered" evidence="8">
    <location>
        <begin position="66"/>
        <end position="113"/>
    </location>
</feature>
<dbReference type="Gene3D" id="1.10.10.1410">
    <property type="match status" value="1"/>
</dbReference>
<dbReference type="EMBL" id="VCEB01000011">
    <property type="protein sequence ID" value="KAB0372582.1"/>
    <property type="molecule type" value="Genomic_DNA"/>
</dbReference>
<dbReference type="Proteomes" id="UP000326062">
    <property type="component" value="Chromosome X"/>
</dbReference>
<dbReference type="PANTHER" id="PTHR45696:SF32">
    <property type="entry name" value="LARGE RIBOSOMAL SUBUNIT PROTEIN P1"/>
    <property type="match status" value="1"/>
</dbReference>
<dbReference type="CDD" id="cd05831">
    <property type="entry name" value="Ribosomal_P1"/>
    <property type="match status" value="1"/>
</dbReference>
<evidence type="ECO:0000256" key="4">
    <source>
        <dbReference type="ARBA" id="ARBA00023274"/>
    </source>
</evidence>
<protein>
    <recommendedName>
        <fullName evidence="6">Large ribosomal subunit protein P1</fullName>
    </recommendedName>
    <alternativeName>
        <fullName evidence="7">60S acidic ribosomal protein P1</fullName>
    </alternativeName>
</protein>
<reference evidence="9 10" key="1">
    <citation type="submission" date="2019-06" db="EMBL/GenBank/DDBJ databases">
        <title>Discovery of a novel chromosome fission-fusion reversal in muntjac.</title>
        <authorList>
            <person name="Mudd A.B."/>
            <person name="Bredeson J.V."/>
            <person name="Baum R."/>
            <person name="Hockemeyer D."/>
            <person name="Rokhsar D.S."/>
        </authorList>
    </citation>
    <scope>NUCLEOTIDE SEQUENCE [LARGE SCALE GENOMIC DNA]</scope>
    <source>
        <strain evidence="9">UCam_UCB_Mr</strain>
        <tissue evidence="9">Fibroblast cell line</tissue>
    </source>
</reference>
<evidence type="ECO:0000256" key="5">
    <source>
        <dbReference type="ARBA" id="ARBA00038554"/>
    </source>
</evidence>